<name>A0A4C1W9X3_EUMVA</name>
<evidence type="ECO:0000313" key="1">
    <source>
        <dbReference type="EMBL" id="GBP47312.1"/>
    </source>
</evidence>
<comment type="caution">
    <text evidence="1">The sequence shown here is derived from an EMBL/GenBank/DDBJ whole genome shotgun (WGS) entry which is preliminary data.</text>
</comment>
<evidence type="ECO:0000313" key="2">
    <source>
        <dbReference type="Proteomes" id="UP000299102"/>
    </source>
</evidence>
<keyword evidence="2" id="KW-1185">Reference proteome</keyword>
<gene>
    <name evidence="1" type="ORF">EVAR_38078_1</name>
</gene>
<organism evidence="1 2">
    <name type="scientific">Eumeta variegata</name>
    <name type="common">Bagworm moth</name>
    <name type="synonym">Eumeta japonica</name>
    <dbReference type="NCBI Taxonomy" id="151549"/>
    <lineage>
        <taxon>Eukaryota</taxon>
        <taxon>Metazoa</taxon>
        <taxon>Ecdysozoa</taxon>
        <taxon>Arthropoda</taxon>
        <taxon>Hexapoda</taxon>
        <taxon>Insecta</taxon>
        <taxon>Pterygota</taxon>
        <taxon>Neoptera</taxon>
        <taxon>Endopterygota</taxon>
        <taxon>Lepidoptera</taxon>
        <taxon>Glossata</taxon>
        <taxon>Ditrysia</taxon>
        <taxon>Tineoidea</taxon>
        <taxon>Psychidae</taxon>
        <taxon>Oiketicinae</taxon>
        <taxon>Eumeta</taxon>
    </lineage>
</organism>
<dbReference type="EMBL" id="BGZK01000499">
    <property type="protein sequence ID" value="GBP47312.1"/>
    <property type="molecule type" value="Genomic_DNA"/>
</dbReference>
<dbReference type="OrthoDB" id="412981at2759"/>
<dbReference type="AlphaFoldDB" id="A0A4C1W9X3"/>
<proteinExistence type="predicted"/>
<sequence>MAANVGKTTALLSGSQRIMPAHLRLRGQDVEWRTCVRYLGVSNVPRARCPIIFFHSRRLGKDYRFPHDADMDSTEI</sequence>
<dbReference type="Proteomes" id="UP000299102">
    <property type="component" value="Unassembled WGS sequence"/>
</dbReference>
<protein>
    <submittedName>
        <fullName evidence="1">Uncharacterized protein</fullName>
    </submittedName>
</protein>
<reference evidence="1 2" key="1">
    <citation type="journal article" date="2019" name="Commun. Biol.">
        <title>The bagworm genome reveals a unique fibroin gene that provides high tensile strength.</title>
        <authorList>
            <person name="Kono N."/>
            <person name="Nakamura H."/>
            <person name="Ohtoshi R."/>
            <person name="Tomita M."/>
            <person name="Numata K."/>
            <person name="Arakawa K."/>
        </authorList>
    </citation>
    <scope>NUCLEOTIDE SEQUENCE [LARGE SCALE GENOMIC DNA]</scope>
</reference>
<accession>A0A4C1W9X3</accession>